<dbReference type="PANTHER" id="PTHR11545:SF3">
    <property type="entry name" value="LARGE RIBOSOMAL SUBUNIT PROTEIN UL13"/>
    <property type="match status" value="1"/>
</dbReference>
<organism evidence="4 5">
    <name type="scientific">Sugiyamaella lignohabitans</name>
    <dbReference type="NCBI Taxonomy" id="796027"/>
    <lineage>
        <taxon>Eukaryota</taxon>
        <taxon>Fungi</taxon>
        <taxon>Dikarya</taxon>
        <taxon>Ascomycota</taxon>
        <taxon>Saccharomycotina</taxon>
        <taxon>Dipodascomycetes</taxon>
        <taxon>Dipodascales</taxon>
        <taxon>Trichomonascaceae</taxon>
        <taxon>Sugiyamaella</taxon>
    </lineage>
</organism>
<evidence type="ECO:0000313" key="4">
    <source>
        <dbReference type="EMBL" id="ANB12974.1"/>
    </source>
</evidence>
<keyword evidence="2" id="KW-0689">Ribosomal protein</keyword>
<dbReference type="AlphaFoldDB" id="A0A167DJ44"/>
<dbReference type="KEGG" id="slb:AWJ20_1252"/>
<dbReference type="SUPFAM" id="SSF52161">
    <property type="entry name" value="Ribosomal protein L13"/>
    <property type="match status" value="1"/>
</dbReference>
<dbReference type="OrthoDB" id="1882297at2759"/>
<dbReference type="FunFam" id="6.10.250.3250:FF:000001">
    <property type="entry name" value="60S ribosomal protein L13a"/>
    <property type="match status" value="1"/>
</dbReference>
<dbReference type="PANTHER" id="PTHR11545">
    <property type="entry name" value="RIBOSOMAL PROTEIN L13"/>
    <property type="match status" value="1"/>
</dbReference>
<evidence type="ECO:0000256" key="3">
    <source>
        <dbReference type="ARBA" id="ARBA00023274"/>
    </source>
</evidence>
<dbReference type="GeneID" id="30033034"/>
<evidence type="ECO:0000313" key="5">
    <source>
        <dbReference type="Proteomes" id="UP000189580"/>
    </source>
</evidence>
<keyword evidence="3" id="KW-0687">Ribonucleoprotein</keyword>
<proteinExistence type="inferred from homology"/>
<evidence type="ECO:0000256" key="2">
    <source>
        <dbReference type="ARBA" id="ARBA00022980"/>
    </source>
</evidence>
<comment type="similarity">
    <text evidence="1">Belongs to the universal ribosomal protein uL13 family.</text>
</comment>
<dbReference type="Gene3D" id="3.90.1180.10">
    <property type="entry name" value="Ribosomal protein L13"/>
    <property type="match status" value="1"/>
</dbReference>
<dbReference type="RefSeq" id="XP_018735451.1">
    <property type="nucleotide sequence ID" value="XM_018878115.1"/>
</dbReference>
<gene>
    <name evidence="4" type="primary">RPL16A</name>
    <name evidence="4" type="ORF">AWJ20_1252</name>
</gene>
<dbReference type="Proteomes" id="UP000189580">
    <property type="component" value="Chromosome a"/>
</dbReference>
<dbReference type="GO" id="GO:0006412">
    <property type="term" value="P:translation"/>
    <property type="evidence" value="ECO:0007669"/>
    <property type="project" value="InterPro"/>
</dbReference>
<dbReference type="Gene3D" id="6.10.250.3250">
    <property type="match status" value="1"/>
</dbReference>
<reference evidence="4 5" key="1">
    <citation type="submission" date="2016-02" db="EMBL/GenBank/DDBJ databases">
        <title>Complete genome sequence and transcriptome regulation of the pentose utilising yeast Sugiyamaella lignohabitans.</title>
        <authorList>
            <person name="Bellasio M."/>
            <person name="Peymann A."/>
            <person name="Valli M."/>
            <person name="Sipitzky M."/>
            <person name="Graf A."/>
            <person name="Sauer M."/>
            <person name="Marx H."/>
            <person name="Mattanovich D."/>
        </authorList>
    </citation>
    <scope>NUCLEOTIDE SEQUENCE [LARGE SCALE GENOMIC DNA]</scope>
    <source>
        <strain evidence="4 5">CBS 10342</strain>
    </source>
</reference>
<accession>A0A167DJ44</accession>
<protein>
    <submittedName>
        <fullName evidence="4">Ribosomal 60S subunit protein L16A</fullName>
    </submittedName>
</protein>
<name>A0A167DJ44_9ASCO</name>
<dbReference type="GO" id="GO:0003735">
    <property type="term" value="F:structural constituent of ribosome"/>
    <property type="evidence" value="ECO:0007669"/>
    <property type="project" value="InterPro"/>
</dbReference>
<sequence>MIAHKTARGKAALEHLKVFEGIPPPYDRKKRVVVPQALRVLRLKPGRKYTTIGRLSHEVGWKYQDVVSRLEERRKVKSAAYYAKKVALQKKVQAAQKSVADSETSKALAALGY</sequence>
<dbReference type="GO" id="GO:0003729">
    <property type="term" value="F:mRNA binding"/>
    <property type="evidence" value="ECO:0007669"/>
    <property type="project" value="TreeGrafter"/>
</dbReference>
<dbReference type="InterPro" id="IPR036899">
    <property type="entry name" value="Ribosomal_uL13_sf"/>
</dbReference>
<dbReference type="EMBL" id="CP014501">
    <property type="protein sequence ID" value="ANB12974.1"/>
    <property type="molecule type" value="Genomic_DNA"/>
</dbReference>
<dbReference type="InterPro" id="IPR005822">
    <property type="entry name" value="Ribosomal_uL13"/>
</dbReference>
<dbReference type="GO" id="GO:0017148">
    <property type="term" value="P:negative regulation of translation"/>
    <property type="evidence" value="ECO:0007669"/>
    <property type="project" value="TreeGrafter"/>
</dbReference>
<evidence type="ECO:0000256" key="1">
    <source>
        <dbReference type="ARBA" id="ARBA00006227"/>
    </source>
</evidence>
<dbReference type="GO" id="GO:0022625">
    <property type="term" value="C:cytosolic large ribosomal subunit"/>
    <property type="evidence" value="ECO:0007669"/>
    <property type="project" value="TreeGrafter"/>
</dbReference>
<keyword evidence="5" id="KW-1185">Reference proteome</keyword>